<protein>
    <submittedName>
        <fullName evidence="1">DUF1830 domain-containing protein</fullName>
    </submittedName>
</protein>
<evidence type="ECO:0000313" key="1">
    <source>
        <dbReference type="EMBL" id="HGW92767.1"/>
    </source>
</evidence>
<dbReference type="EMBL" id="DSRD01000036">
    <property type="protein sequence ID" value="HGW92767.1"/>
    <property type="molecule type" value="Genomic_DNA"/>
</dbReference>
<proteinExistence type="predicted"/>
<gene>
    <name evidence="1" type="ORF">ENR47_00580</name>
</gene>
<accession>A0A832H066</accession>
<name>A0A832H066_9CYAN</name>
<dbReference type="InterPro" id="IPR014964">
    <property type="entry name" value="DUF1830"/>
</dbReference>
<organism evidence="1">
    <name type="scientific">Oscillatoriales cyanobacterium SpSt-402</name>
    <dbReference type="NCBI Taxonomy" id="2282168"/>
    <lineage>
        <taxon>Bacteria</taxon>
        <taxon>Bacillati</taxon>
        <taxon>Cyanobacteriota</taxon>
        <taxon>Cyanophyceae</taxon>
        <taxon>Oscillatoriophycideae</taxon>
        <taxon>Oscillatoriales</taxon>
    </lineage>
</organism>
<dbReference type="Pfam" id="PF08865">
    <property type="entry name" value="DUF1830"/>
    <property type="match status" value="1"/>
</dbReference>
<sequence>MSSAFHPVASSEPILCFYINRTNRTQIGRLTNPSDSLIERIIRPGESFLFEAYVEACLELHLLTPERSVLLKTLPCSDLRVSNELIDNLLRWLS</sequence>
<reference evidence="1" key="1">
    <citation type="journal article" date="2020" name="mSystems">
        <title>Genome- and Community-Level Interaction Insights into Carbon Utilization and Element Cycling Functions of Hydrothermarchaeota in Hydrothermal Sediment.</title>
        <authorList>
            <person name="Zhou Z."/>
            <person name="Liu Y."/>
            <person name="Xu W."/>
            <person name="Pan J."/>
            <person name="Luo Z.H."/>
            <person name="Li M."/>
        </authorList>
    </citation>
    <scope>NUCLEOTIDE SEQUENCE [LARGE SCALE GENOMIC DNA]</scope>
    <source>
        <strain evidence="1">SpSt-402</strain>
    </source>
</reference>
<dbReference type="AlphaFoldDB" id="A0A832H066"/>
<comment type="caution">
    <text evidence="1">The sequence shown here is derived from an EMBL/GenBank/DDBJ whole genome shotgun (WGS) entry which is preliminary data.</text>
</comment>